<proteinExistence type="predicted"/>
<dbReference type="AlphaFoldDB" id="A0A8J8B0C3"/>
<name>A0A8J8B0C3_9FIRM</name>
<reference evidence="2" key="2">
    <citation type="submission" date="2021-04" db="EMBL/GenBank/DDBJ databases">
        <authorList>
            <person name="Liu J."/>
        </authorList>
    </citation>
    <scope>NUCLEOTIDE SEQUENCE</scope>
    <source>
        <strain evidence="2">BAD-6</strain>
    </source>
</reference>
<dbReference type="PROSITE" id="PS50910">
    <property type="entry name" value="HEPN"/>
    <property type="match status" value="1"/>
</dbReference>
<sequence>MVRKDCAYLNQYYIEARYPADTPLTVTEQDVEKCMNIARRVMTTCCCPLGNISE</sequence>
<reference evidence="2" key="1">
    <citation type="submission" date="2021-04" db="EMBL/GenBank/DDBJ databases">
        <title>Sinoanaerobacter chloroacetimidivorans sp. nov., an obligate anaerobic bacterium isolated from anaerobic sludge.</title>
        <authorList>
            <person name="Bao Y."/>
        </authorList>
    </citation>
    <scope>NUCLEOTIDE SEQUENCE</scope>
    <source>
        <strain evidence="2">BAD-6</strain>
    </source>
</reference>
<organism evidence="2 3">
    <name type="scientific">Sinanaerobacter chloroacetimidivorans</name>
    <dbReference type="NCBI Taxonomy" id="2818044"/>
    <lineage>
        <taxon>Bacteria</taxon>
        <taxon>Bacillati</taxon>
        <taxon>Bacillota</taxon>
        <taxon>Clostridia</taxon>
        <taxon>Peptostreptococcales</taxon>
        <taxon>Anaerovoracaceae</taxon>
        <taxon>Sinanaerobacter</taxon>
    </lineage>
</organism>
<keyword evidence="3" id="KW-1185">Reference proteome</keyword>
<dbReference type="InterPro" id="IPR007842">
    <property type="entry name" value="HEPN_dom"/>
</dbReference>
<feature type="domain" description="HEPN" evidence="1">
    <location>
        <begin position="1"/>
        <end position="41"/>
    </location>
</feature>
<accession>A0A8J8B0C3</accession>
<dbReference type="EMBL" id="JAGSND010000002">
    <property type="protein sequence ID" value="MBR0597039.1"/>
    <property type="molecule type" value="Genomic_DNA"/>
</dbReference>
<dbReference type="Pfam" id="PF05168">
    <property type="entry name" value="HEPN"/>
    <property type="match status" value="1"/>
</dbReference>
<evidence type="ECO:0000259" key="1">
    <source>
        <dbReference type="PROSITE" id="PS50910"/>
    </source>
</evidence>
<dbReference type="Gene3D" id="1.20.120.330">
    <property type="entry name" value="Nucleotidyltransferases domain 2"/>
    <property type="match status" value="1"/>
</dbReference>
<gene>
    <name evidence="2" type="ORF">KCX82_04060</name>
</gene>
<dbReference type="RefSeq" id="WP_227017421.1">
    <property type="nucleotide sequence ID" value="NZ_JAGSND010000002.1"/>
</dbReference>
<comment type="caution">
    <text evidence="2">The sequence shown here is derived from an EMBL/GenBank/DDBJ whole genome shotgun (WGS) entry which is preliminary data.</text>
</comment>
<evidence type="ECO:0000313" key="3">
    <source>
        <dbReference type="Proteomes" id="UP000675664"/>
    </source>
</evidence>
<evidence type="ECO:0000313" key="2">
    <source>
        <dbReference type="EMBL" id="MBR0597039.1"/>
    </source>
</evidence>
<protein>
    <submittedName>
        <fullName evidence="2">HEPN domain-containing protein</fullName>
    </submittedName>
</protein>
<dbReference type="SUPFAM" id="SSF81593">
    <property type="entry name" value="Nucleotidyltransferase substrate binding subunit/domain"/>
    <property type="match status" value="1"/>
</dbReference>
<dbReference type="Proteomes" id="UP000675664">
    <property type="component" value="Unassembled WGS sequence"/>
</dbReference>